<keyword evidence="3" id="KW-1185">Reference proteome</keyword>
<evidence type="ECO:0000313" key="2">
    <source>
        <dbReference type="EMBL" id="AHF17383.1"/>
    </source>
</evidence>
<protein>
    <submittedName>
        <fullName evidence="2">Uncharacterized protein</fullName>
    </submittedName>
</protein>
<keyword evidence="1" id="KW-0812">Transmembrane</keyword>
<name>W0F6F0_9BACT</name>
<feature type="transmembrane region" description="Helical" evidence="1">
    <location>
        <begin position="20"/>
        <end position="41"/>
    </location>
</feature>
<sequence>MPVIRIAKNNKSSVLFRIYFLKLFPVKAVFLYFFIHCPVFING</sequence>
<dbReference type="KEGG" id="nso:NIASO_06625"/>
<proteinExistence type="predicted"/>
<keyword evidence="1" id="KW-0472">Membrane</keyword>
<accession>W0F6F0</accession>
<dbReference type="HOGENOM" id="CLU_3236638_0_0_10"/>
<keyword evidence="1" id="KW-1133">Transmembrane helix</keyword>
<dbReference type="STRING" id="929713.NIASO_06625"/>
<dbReference type="AlphaFoldDB" id="W0F6F0"/>
<organism evidence="2 3">
    <name type="scientific">Niabella soli DSM 19437</name>
    <dbReference type="NCBI Taxonomy" id="929713"/>
    <lineage>
        <taxon>Bacteria</taxon>
        <taxon>Pseudomonadati</taxon>
        <taxon>Bacteroidota</taxon>
        <taxon>Chitinophagia</taxon>
        <taxon>Chitinophagales</taxon>
        <taxon>Chitinophagaceae</taxon>
        <taxon>Niabella</taxon>
    </lineage>
</organism>
<evidence type="ECO:0000256" key="1">
    <source>
        <dbReference type="SAM" id="Phobius"/>
    </source>
</evidence>
<evidence type="ECO:0000313" key="3">
    <source>
        <dbReference type="Proteomes" id="UP000003586"/>
    </source>
</evidence>
<reference evidence="2 3" key="1">
    <citation type="submission" date="2013-12" db="EMBL/GenBank/DDBJ databases">
        <authorList>
            <consortium name="DOE Joint Genome Institute"/>
            <person name="Eisen J."/>
            <person name="Huntemann M."/>
            <person name="Han J."/>
            <person name="Chen A."/>
            <person name="Kyrpides N."/>
            <person name="Mavromatis K."/>
            <person name="Markowitz V."/>
            <person name="Palaniappan K."/>
            <person name="Ivanova N."/>
            <person name="Schaumberg A."/>
            <person name="Pati A."/>
            <person name="Liolios K."/>
            <person name="Nordberg H.P."/>
            <person name="Cantor M.N."/>
            <person name="Hua S.X."/>
            <person name="Woyke T."/>
        </authorList>
    </citation>
    <scope>NUCLEOTIDE SEQUENCE [LARGE SCALE GENOMIC DNA]</scope>
    <source>
        <strain evidence="3">DSM 19437</strain>
    </source>
</reference>
<gene>
    <name evidence="2" type="ORF">NIASO_06625</name>
</gene>
<dbReference type="Proteomes" id="UP000003586">
    <property type="component" value="Chromosome"/>
</dbReference>
<dbReference type="EMBL" id="CP007035">
    <property type="protein sequence ID" value="AHF17383.1"/>
    <property type="molecule type" value="Genomic_DNA"/>
</dbReference>